<dbReference type="EMBL" id="MKZY01000005">
    <property type="protein sequence ID" value="OOO08685.1"/>
    <property type="molecule type" value="Genomic_DNA"/>
</dbReference>
<name>A0A1S9DHX5_ASPOZ</name>
<evidence type="ECO:0000256" key="7">
    <source>
        <dbReference type="SAM" id="MobiDB-lite"/>
    </source>
</evidence>
<evidence type="ECO:0000313" key="10">
    <source>
        <dbReference type="Proteomes" id="UP000190312"/>
    </source>
</evidence>
<dbReference type="AlphaFoldDB" id="A0A1S9DHX5"/>
<dbReference type="InterPro" id="IPR029030">
    <property type="entry name" value="Caspase-like_dom_sf"/>
</dbReference>
<comment type="similarity">
    <text evidence="2">Belongs to the peptidase C14B family.</text>
</comment>
<dbReference type="eggNOG" id="KOG1546">
    <property type="taxonomic scope" value="Eukaryota"/>
</dbReference>
<dbReference type="Pfam" id="PF00656">
    <property type="entry name" value="Peptidase_C14"/>
    <property type="match status" value="1"/>
</dbReference>
<comment type="function">
    <text evidence="1">Involved in cell death (apoptosis).</text>
</comment>
<evidence type="ECO:0000259" key="8">
    <source>
        <dbReference type="Pfam" id="PF00656"/>
    </source>
</evidence>
<keyword evidence="3" id="KW-0645">Protease</keyword>
<dbReference type="GO" id="GO:0006508">
    <property type="term" value="P:proteolysis"/>
    <property type="evidence" value="ECO:0007669"/>
    <property type="project" value="UniProtKB-KW"/>
</dbReference>
<dbReference type="SUPFAM" id="SSF52129">
    <property type="entry name" value="Caspase-like"/>
    <property type="match status" value="1"/>
</dbReference>
<dbReference type="PANTHER" id="PTHR48104:SF30">
    <property type="entry name" value="METACASPASE-1"/>
    <property type="match status" value="1"/>
</dbReference>
<protein>
    <submittedName>
        <fullName evidence="9">Peptidase C14 caspase catalytic subunit p20</fullName>
    </submittedName>
</protein>
<organism evidence="9 10">
    <name type="scientific">Aspergillus oryzae</name>
    <name type="common">Yellow koji mold</name>
    <dbReference type="NCBI Taxonomy" id="5062"/>
    <lineage>
        <taxon>Eukaryota</taxon>
        <taxon>Fungi</taxon>
        <taxon>Dikarya</taxon>
        <taxon>Ascomycota</taxon>
        <taxon>Pezizomycotina</taxon>
        <taxon>Eurotiomycetes</taxon>
        <taxon>Eurotiomycetidae</taxon>
        <taxon>Eurotiales</taxon>
        <taxon>Aspergillaceae</taxon>
        <taxon>Aspergillus</taxon>
        <taxon>Aspergillus subgen. Circumdati</taxon>
    </lineage>
</organism>
<dbReference type="GO" id="GO:0006915">
    <property type="term" value="P:apoptotic process"/>
    <property type="evidence" value="ECO:0007669"/>
    <property type="project" value="UniProtKB-KW"/>
</dbReference>
<sequence length="919" mass="100930">MSSKRALLIASTYGGLNGTMNDVKTMEGLLTKRDFEIIPCYNENATRAGILEAWNNLIESTSPGDAVVIYYSGHGALVHDEKRKEKNKSWQFQFLVPVDYDESTEGDFRGILDVEISYLLRDTTDKTRNVTIVIDCCHSGRMFRDPDEEPVKHKSLSKVQFHDLNLYLKQLREKGYFHGEVFQLGNPYAVRIAAAATAESACEHINARGQWSGALTDALAKAMGETDGIDVSWRTTLVRVCQLVNTRHQWQHPQVEGPDTRAHFSLQHVKSGALYVKVENGKAMIDAGSVVGVRKGNVYTVVPFNPDEADDGEPVVEATVTAVAAFKSKAALTHMPSWRSINHEGALAFLKRDVVDKLPVSLPQALGGLQAGVEESRYLKPSSPDDKQAPLAEFRHEEGSIVLVDHQGVRIRTRPIDSTEEGTSQAFSDIIADAERLARAKRVRELCCERRQDLLAHNLQVTVGTVENGEPKVNFQMAGNDRIAEGESVYIRLENAGSTALYVSVLNINVVGTVSSLTGAWPLGIELPGGLDITLGSNSFDELVGSKLSWPTGVATDLPVEERFVILVSNRPVSLNYLAESVNLDVDILRDAAEFVKTAAHLYDVVHVPFKLYAKSTDLDDVPDLDDDSSSETVFYDALDELPDQCILAANLPEPETVVEWADALSYPLDSVPKGIFGAILRTSKNIPPCIRVINQHTEEITVVVSKYRPNRMLSDVGINASATGAGVNFGTTTFNGPATKKTLASQTYECGCCVATFPLWSRSEGFGVISIFKGPEKVLYIENDRVPAGATAYFANKPNLRLEKLYPSAHALVKAYPVLIMRKRFCFESWLHIDYVGPPMGEYAGYSRFSLASSGDVACEGSSKSPRSPHWRLSVQSGFGAESENPFRSLPSACFMGESHGEVNDETQKSLPENWSGR</sequence>
<feature type="domain" description="Peptidase C14 caspase" evidence="8">
    <location>
        <begin position="4"/>
        <end position="257"/>
    </location>
</feature>
<keyword evidence="6" id="KW-0865">Zymogen</keyword>
<evidence type="ECO:0000256" key="4">
    <source>
        <dbReference type="ARBA" id="ARBA00022703"/>
    </source>
</evidence>
<evidence type="ECO:0000256" key="6">
    <source>
        <dbReference type="ARBA" id="ARBA00023145"/>
    </source>
</evidence>
<dbReference type="PANTHER" id="PTHR48104">
    <property type="entry name" value="METACASPASE-4"/>
    <property type="match status" value="1"/>
</dbReference>
<keyword evidence="4" id="KW-0053">Apoptosis</keyword>
<reference evidence="9 10" key="1">
    <citation type="submission" date="2016-10" db="EMBL/GenBank/DDBJ databases">
        <title>Genome sequencing of Aspergillus oryzae BCC7051.</title>
        <authorList>
            <person name="Thammarongtham C."/>
            <person name="Vorapreeda T."/>
            <person name="Nookaew I."/>
            <person name="Srisuk T."/>
            <person name="Land M."/>
            <person name="Jeennor S."/>
            <person name="Laoteng K."/>
        </authorList>
    </citation>
    <scope>NUCLEOTIDE SEQUENCE [LARGE SCALE GENOMIC DNA]</scope>
    <source>
        <strain evidence="9 10">BCC7051</strain>
    </source>
</reference>
<proteinExistence type="inferred from homology"/>
<evidence type="ECO:0000256" key="5">
    <source>
        <dbReference type="ARBA" id="ARBA00022807"/>
    </source>
</evidence>
<dbReference type="GO" id="GO:0004197">
    <property type="term" value="F:cysteine-type endopeptidase activity"/>
    <property type="evidence" value="ECO:0007669"/>
    <property type="project" value="InterPro"/>
</dbReference>
<dbReference type="Proteomes" id="UP000190312">
    <property type="component" value="Unassembled WGS sequence"/>
</dbReference>
<feature type="compositionally biased region" description="Polar residues" evidence="7">
    <location>
        <begin position="910"/>
        <end position="919"/>
    </location>
</feature>
<dbReference type="Gene3D" id="3.40.50.1460">
    <property type="match status" value="1"/>
</dbReference>
<evidence type="ECO:0000256" key="2">
    <source>
        <dbReference type="ARBA" id="ARBA00009005"/>
    </source>
</evidence>
<feature type="region of interest" description="Disordered" evidence="7">
    <location>
        <begin position="899"/>
        <end position="919"/>
    </location>
</feature>
<keyword evidence="5" id="KW-0378">Hydrolase</keyword>
<evidence type="ECO:0000256" key="3">
    <source>
        <dbReference type="ARBA" id="ARBA00022670"/>
    </source>
</evidence>
<evidence type="ECO:0000256" key="1">
    <source>
        <dbReference type="ARBA" id="ARBA00003621"/>
    </source>
</evidence>
<dbReference type="InterPro" id="IPR011600">
    <property type="entry name" value="Pept_C14_caspase"/>
</dbReference>
<comment type="caution">
    <text evidence="9">The sequence shown here is derived from an EMBL/GenBank/DDBJ whole genome shotgun (WGS) entry which is preliminary data.</text>
</comment>
<dbReference type="GO" id="GO:0005737">
    <property type="term" value="C:cytoplasm"/>
    <property type="evidence" value="ECO:0007669"/>
    <property type="project" value="TreeGrafter"/>
</dbReference>
<evidence type="ECO:0000313" key="9">
    <source>
        <dbReference type="EMBL" id="OOO08685.1"/>
    </source>
</evidence>
<feature type="compositionally biased region" description="Basic and acidic residues" evidence="7">
    <location>
        <begin position="900"/>
        <end position="909"/>
    </location>
</feature>
<gene>
    <name evidence="9" type="ORF">OAory_01099810</name>
</gene>
<keyword evidence="5" id="KW-0788">Thiol protease</keyword>
<dbReference type="OrthoDB" id="3223806at2759"/>
<dbReference type="VEuPathDB" id="FungiDB:AO090020000274"/>
<accession>A0A1S9DHX5</accession>
<dbReference type="InterPro" id="IPR050452">
    <property type="entry name" value="Metacaspase"/>
</dbReference>